<evidence type="ECO:0000313" key="1">
    <source>
        <dbReference type="EMBL" id="MDT0340642.1"/>
    </source>
</evidence>
<sequence length="77" mass="7990">MATLTVANCQIVCTIEGLGGFTAPVQPFEVPDGLSFTLRPTAEQDTLDALDILLSPPRTCLSCGAKTNTAGELPCGH</sequence>
<accession>A0AAE4GEQ9</accession>
<dbReference type="AlphaFoldDB" id="A0AAE4GEQ9"/>
<protein>
    <submittedName>
        <fullName evidence="1">Uncharacterized protein</fullName>
    </submittedName>
</protein>
<organism evidence="1">
    <name type="scientific">Herbaspirillum huttiense subsp. nephrolepidis</name>
    <dbReference type="NCBI Taxonomy" id="3075126"/>
    <lineage>
        <taxon>Bacteria</taxon>
        <taxon>Pseudomonadati</taxon>
        <taxon>Pseudomonadota</taxon>
        <taxon>Betaproteobacteria</taxon>
        <taxon>Burkholderiales</taxon>
        <taxon>Oxalobacteraceae</taxon>
        <taxon>Herbaspirillum</taxon>
    </lineage>
</organism>
<gene>
    <name evidence="1" type="ORF">RJN63_27685</name>
</gene>
<reference evidence="1" key="1">
    <citation type="submission" date="2023-02" db="EMBL/GenBank/DDBJ databases">
        <title>Description of Herbaspirillum huttiense subsp. nephrolepsisexaltata and Herbaspirillum huttiense subsp. lycopersicon.</title>
        <authorList>
            <person name="Poudel M."/>
            <person name="Sharma A."/>
            <person name="Goss E."/>
            <person name="Tapia J.H."/>
            <person name="Harmon C.M."/>
            <person name="Jones J.B."/>
        </authorList>
    </citation>
    <scope>NUCLEOTIDE SEQUENCE</scope>
    <source>
        <strain evidence="1">NC40101</strain>
    </source>
</reference>
<proteinExistence type="predicted"/>
<comment type="caution">
    <text evidence="1">The sequence shown here is derived from an EMBL/GenBank/DDBJ whole genome shotgun (WGS) entry which is preliminary data.</text>
</comment>
<dbReference type="RefSeq" id="WP_310839001.1">
    <property type="nucleotide sequence ID" value="NZ_JAVLSM010000024.1"/>
</dbReference>
<name>A0AAE4GEQ9_9BURK</name>
<dbReference type="EMBL" id="JAVRAA010000025">
    <property type="protein sequence ID" value="MDT0340642.1"/>
    <property type="molecule type" value="Genomic_DNA"/>
</dbReference>